<dbReference type="Proteomes" id="UP001188597">
    <property type="component" value="Unassembled WGS sequence"/>
</dbReference>
<reference evidence="2" key="1">
    <citation type="submission" date="2022-12" db="EMBL/GenBank/DDBJ databases">
        <title>Draft genome assemblies for two species of Escallonia (Escalloniales).</title>
        <authorList>
            <person name="Chanderbali A."/>
            <person name="Dervinis C."/>
            <person name="Anghel I."/>
            <person name="Soltis D."/>
            <person name="Soltis P."/>
            <person name="Zapata F."/>
        </authorList>
    </citation>
    <scope>NUCLEOTIDE SEQUENCE</scope>
    <source>
        <strain evidence="2">UCBG64.0493</strain>
        <tissue evidence="2">Leaf</tissue>
    </source>
</reference>
<feature type="signal peptide" evidence="1">
    <location>
        <begin position="1"/>
        <end position="29"/>
    </location>
</feature>
<evidence type="ECO:0000313" key="3">
    <source>
        <dbReference type="Proteomes" id="UP001188597"/>
    </source>
</evidence>
<evidence type="ECO:0000256" key="1">
    <source>
        <dbReference type="SAM" id="SignalP"/>
    </source>
</evidence>
<gene>
    <name evidence="2" type="ORF">RJ639_018787</name>
</gene>
<sequence length="116" mass="12462">MKKVSCVLALGTTAMLLLCQVSVPKAVTCTVVELASCTSAFTSPTLSSSKECCKATIEELTEKNETYAKAVEDLRKKISIDSIRMCDLNSSIASNLRSFFNSSIASILIASILFII</sequence>
<protein>
    <submittedName>
        <fullName evidence="2">Uncharacterized protein</fullName>
    </submittedName>
</protein>
<dbReference type="EMBL" id="JAVXUP010002260">
    <property type="protein sequence ID" value="KAK3004411.1"/>
    <property type="molecule type" value="Genomic_DNA"/>
</dbReference>
<keyword evidence="3" id="KW-1185">Reference proteome</keyword>
<evidence type="ECO:0000313" key="2">
    <source>
        <dbReference type="EMBL" id="KAK3004411.1"/>
    </source>
</evidence>
<accession>A0AA89AKD8</accession>
<name>A0AA89AKD8_9ASTE</name>
<feature type="chain" id="PRO_5041691772" evidence="1">
    <location>
        <begin position="30"/>
        <end position="116"/>
    </location>
</feature>
<dbReference type="AlphaFoldDB" id="A0AA89AKD8"/>
<keyword evidence="1" id="KW-0732">Signal</keyword>
<proteinExistence type="predicted"/>
<comment type="caution">
    <text evidence="2">The sequence shown here is derived from an EMBL/GenBank/DDBJ whole genome shotgun (WGS) entry which is preliminary data.</text>
</comment>
<organism evidence="2 3">
    <name type="scientific">Escallonia herrerae</name>
    <dbReference type="NCBI Taxonomy" id="1293975"/>
    <lineage>
        <taxon>Eukaryota</taxon>
        <taxon>Viridiplantae</taxon>
        <taxon>Streptophyta</taxon>
        <taxon>Embryophyta</taxon>
        <taxon>Tracheophyta</taxon>
        <taxon>Spermatophyta</taxon>
        <taxon>Magnoliopsida</taxon>
        <taxon>eudicotyledons</taxon>
        <taxon>Gunneridae</taxon>
        <taxon>Pentapetalae</taxon>
        <taxon>asterids</taxon>
        <taxon>campanulids</taxon>
        <taxon>Escalloniales</taxon>
        <taxon>Escalloniaceae</taxon>
        <taxon>Escallonia</taxon>
    </lineage>
</organism>